<dbReference type="HOGENOM" id="CLU_3311955_0_0_9"/>
<name>G2SQI7_LIGR2</name>
<evidence type="ECO:0000313" key="2">
    <source>
        <dbReference type="Proteomes" id="UP000001279"/>
    </source>
</evidence>
<dbReference type="KEGG" id="lrm:LRC_02090"/>
<accession>G2SQI7</accession>
<gene>
    <name evidence="1" type="ordered locus">LRC_02090</name>
</gene>
<dbReference type="AlphaFoldDB" id="G2SQI7"/>
<reference evidence="1 2" key="1">
    <citation type="journal article" date="2011" name="Microb. Cell Fact.">
        <title>Genome sequences and comparative genomics of two Lactobacillus ruminis strains from the bovine and human intestinal tracts.</title>
        <authorList>
            <person name="Forde B.M."/>
            <person name="Neville B.A."/>
            <person name="O'Donnell M.M."/>
            <person name="Riboulet-Bisson E."/>
            <person name="Claesson M.J."/>
            <person name="Coghlan A."/>
            <person name="Ross R.P."/>
            <person name="O'Toole P.W."/>
        </authorList>
    </citation>
    <scope>NUCLEOTIDE SEQUENCE [LARGE SCALE GENOMIC DNA]</scope>
    <source>
        <strain evidence="2">ATCC 27782 / RF3</strain>
    </source>
</reference>
<keyword evidence="2" id="KW-1185">Reference proteome</keyword>
<dbReference type="EMBL" id="CP003032">
    <property type="protein sequence ID" value="AEN77536.1"/>
    <property type="molecule type" value="Genomic_DNA"/>
</dbReference>
<evidence type="ECO:0000313" key="1">
    <source>
        <dbReference type="EMBL" id="AEN77536.1"/>
    </source>
</evidence>
<protein>
    <submittedName>
        <fullName evidence="1">Uncharacterized protein</fullName>
    </submittedName>
</protein>
<dbReference type="Proteomes" id="UP000001279">
    <property type="component" value="Chromosome"/>
</dbReference>
<dbReference type="PATRIC" id="fig|1069534.5.peg.240"/>
<proteinExistence type="predicted"/>
<organism evidence="1 2">
    <name type="scientific">Ligilactobacillus ruminis (strain ATCC 27782 / RF3)</name>
    <name type="common">Lactobacillus ruminis</name>
    <dbReference type="NCBI Taxonomy" id="1069534"/>
    <lineage>
        <taxon>Bacteria</taxon>
        <taxon>Bacillati</taxon>
        <taxon>Bacillota</taxon>
        <taxon>Bacilli</taxon>
        <taxon>Lactobacillales</taxon>
        <taxon>Lactobacillaceae</taxon>
        <taxon>Ligilactobacillus</taxon>
    </lineage>
</organism>
<sequence>MISASAVTTRHELIMSLVAGLNLIMKVWSRADMSPYATE</sequence>